<evidence type="ECO:0000313" key="2">
    <source>
        <dbReference type="Proteomes" id="UP000515472"/>
    </source>
</evidence>
<name>A0A6S6LZ00_9BACT</name>
<evidence type="ECO:0008006" key="3">
    <source>
        <dbReference type="Google" id="ProtNLM"/>
    </source>
</evidence>
<dbReference type="Proteomes" id="UP000515472">
    <property type="component" value="Chromosome"/>
</dbReference>
<evidence type="ECO:0000313" key="1">
    <source>
        <dbReference type="EMBL" id="BCG46803.1"/>
    </source>
</evidence>
<gene>
    <name evidence="1" type="ORF">GEOBRER4_n1618</name>
</gene>
<protein>
    <recommendedName>
        <fullName evidence="3">DUF3800 domain-containing protein</fullName>
    </recommendedName>
</protein>
<dbReference type="RefSeq" id="WP_185244931.1">
    <property type="nucleotide sequence ID" value="NZ_AP023213.1"/>
</dbReference>
<proteinExistence type="predicted"/>
<sequence length="70" mass="7817">MRDLSVFIDEYGDTSISTEKDGVSNFYILTAVLLPTSAVPSTRTAVECVRARFFQQHEGLQDPRLFDGFG</sequence>
<dbReference type="Pfam" id="PF12686">
    <property type="entry name" value="DUF3800"/>
    <property type="match status" value="1"/>
</dbReference>
<dbReference type="KEGG" id="gbn:GEOBRER4_15530"/>
<dbReference type="EMBL" id="AP023213">
    <property type="protein sequence ID" value="BCG46803.1"/>
    <property type="molecule type" value="Genomic_DNA"/>
</dbReference>
<dbReference type="InterPro" id="IPR024524">
    <property type="entry name" value="DUF3800"/>
</dbReference>
<organism evidence="1 2">
    <name type="scientific">Citrifermentans bremense</name>
    <dbReference type="NCBI Taxonomy" id="60035"/>
    <lineage>
        <taxon>Bacteria</taxon>
        <taxon>Pseudomonadati</taxon>
        <taxon>Thermodesulfobacteriota</taxon>
        <taxon>Desulfuromonadia</taxon>
        <taxon>Geobacterales</taxon>
        <taxon>Geobacteraceae</taxon>
        <taxon>Citrifermentans</taxon>
    </lineage>
</organism>
<accession>A0A6S6LZ00</accession>
<keyword evidence="2" id="KW-1185">Reference proteome</keyword>
<dbReference type="AlphaFoldDB" id="A0A6S6LZ00"/>
<reference evidence="1 2" key="1">
    <citation type="submission" date="2020-06" db="EMBL/GenBank/DDBJ databases">
        <title>Interaction of electrochemicaly active bacteria, Geobacter bremensis R4 on different carbon anode.</title>
        <authorList>
            <person name="Meng L."/>
            <person name="Yoshida N."/>
        </authorList>
    </citation>
    <scope>NUCLEOTIDE SEQUENCE [LARGE SCALE GENOMIC DNA]</scope>
    <source>
        <strain evidence="1 2">R4</strain>
    </source>
</reference>